<sequence>MYEKAKNEFGNSLGYVFIGEGKLKDYYGSKPMSINWELEEPMPHYLWKDAAKLSIG</sequence>
<proteinExistence type="predicted"/>
<organism evidence="1 2">
    <name type="scientific">Winogradskyella eximia</name>
    <dbReference type="NCBI Taxonomy" id="262006"/>
    <lineage>
        <taxon>Bacteria</taxon>
        <taxon>Pseudomonadati</taxon>
        <taxon>Bacteroidota</taxon>
        <taxon>Flavobacteriia</taxon>
        <taxon>Flavobacteriales</taxon>
        <taxon>Flavobacteriaceae</taxon>
        <taxon>Winogradskyella</taxon>
    </lineage>
</organism>
<dbReference type="EMBL" id="QRDV01000003">
    <property type="protein sequence ID" value="RED44394.1"/>
    <property type="molecule type" value="Genomic_DNA"/>
</dbReference>
<gene>
    <name evidence="1" type="ORF">DFQ10_10377</name>
</gene>
<accession>A0A3D9H4F6</accession>
<dbReference type="RefSeq" id="WP_181897610.1">
    <property type="nucleotide sequence ID" value="NZ_QRDV01000003.1"/>
</dbReference>
<evidence type="ECO:0000313" key="1">
    <source>
        <dbReference type="EMBL" id="RED44394.1"/>
    </source>
</evidence>
<protein>
    <submittedName>
        <fullName evidence="1">Uncharacterized protein</fullName>
    </submittedName>
</protein>
<dbReference type="AlphaFoldDB" id="A0A3D9H4F6"/>
<comment type="caution">
    <text evidence="1">The sequence shown here is derived from an EMBL/GenBank/DDBJ whole genome shotgun (WGS) entry which is preliminary data.</text>
</comment>
<keyword evidence="2" id="KW-1185">Reference proteome</keyword>
<reference evidence="1 2" key="1">
    <citation type="submission" date="2018-07" db="EMBL/GenBank/DDBJ databases">
        <title>Genomic Encyclopedia of Type Strains, Phase III (KMG-III): the genomes of soil and plant-associated and newly described type strains.</title>
        <authorList>
            <person name="Whitman W."/>
        </authorList>
    </citation>
    <scope>NUCLEOTIDE SEQUENCE [LARGE SCALE GENOMIC DNA]</scope>
    <source>
        <strain evidence="1 2">CECT 7946</strain>
    </source>
</reference>
<name>A0A3D9H4F6_9FLAO</name>
<dbReference type="Proteomes" id="UP000256980">
    <property type="component" value="Unassembled WGS sequence"/>
</dbReference>
<evidence type="ECO:0000313" key="2">
    <source>
        <dbReference type="Proteomes" id="UP000256980"/>
    </source>
</evidence>